<reference evidence="6" key="1">
    <citation type="journal article" date="2021" name="PeerJ">
        <title>Complete chloroplast genome sequences of five Bruguiera species (Rhizophoraceae): comparative analysis and phylogenetic relationships.</title>
        <authorList>
            <person name="Ruang-Areerate P."/>
            <person name="Kongkachana W."/>
            <person name="Naktang C."/>
            <person name="Sonthirod C."/>
            <person name="Narong N."/>
            <person name="Jomchai N."/>
            <person name="Maprasop P."/>
            <person name="Maknual C."/>
            <person name="Phormsin N."/>
            <person name="Shearman J.R."/>
            <person name="Pootakham W."/>
            <person name="Tangphatsornruang S."/>
        </authorList>
    </citation>
    <scope>NUCLEOTIDE SEQUENCE</scope>
</reference>
<keyword evidence="3 4" id="KW-1001">Plastid inner membrane</keyword>
<accession>A0A8E8PEF6</accession>
<feature type="compositionally biased region" description="Acidic residues" evidence="5">
    <location>
        <begin position="297"/>
        <end position="307"/>
    </location>
</feature>
<dbReference type="PANTHER" id="PTHR33163">
    <property type="entry name" value="PROTEIN TIC 214-RELATED"/>
    <property type="match status" value="1"/>
</dbReference>
<feature type="transmembrane region" description="Helical" evidence="4">
    <location>
        <begin position="168"/>
        <end position="195"/>
    </location>
</feature>
<feature type="transmembrane region" description="Helical" evidence="4">
    <location>
        <begin position="88"/>
        <end position="107"/>
    </location>
</feature>
<keyword evidence="4 6" id="KW-0934">Plastid</keyword>
<evidence type="ECO:0000256" key="5">
    <source>
        <dbReference type="SAM" id="MobiDB-lite"/>
    </source>
</evidence>
<feature type="region of interest" description="Disordered" evidence="5">
    <location>
        <begin position="252"/>
        <end position="307"/>
    </location>
</feature>
<feature type="compositionally biased region" description="Basic and acidic residues" evidence="5">
    <location>
        <begin position="793"/>
        <end position="813"/>
    </location>
</feature>
<keyword evidence="4" id="KW-1133">Transmembrane helix</keyword>
<comment type="function">
    <text evidence="1 4">Involved in protein precursor import into chloroplasts. May be part of an intermediate translocation complex acting as a protein-conducting channel at the inner envelope.</text>
</comment>
<keyword evidence="4" id="KW-0812">Transmembrane</keyword>
<dbReference type="GO" id="GO:0009706">
    <property type="term" value="C:chloroplast inner membrane"/>
    <property type="evidence" value="ECO:0007669"/>
    <property type="project" value="UniProtKB-SubCell"/>
</dbReference>
<reference evidence="6" key="2">
    <citation type="submission" date="2021-03" db="EMBL/GenBank/DDBJ databases">
        <authorList>
            <person name="Ruang-Areerate P."/>
            <person name="Pootakham W."/>
            <person name="Tangphatsornruang S."/>
        </authorList>
    </citation>
    <scope>NUCLEOTIDE SEQUENCE</scope>
</reference>
<sequence>MILKSFILGNLVSLCMKIINSVVVVGLYYGFLTTFSMGPSYLFLLRARVIEEGEEGTEKKVSATTGFITGQLMMFISIYYAPLHLALGRPHTITVLALPYFLFHFFWNNHKHFFDYGSTTRNSMRNLSIQCVFLNNLIFQLFNHFILPSSMLVRLVNIYMFRCNNKMLFVTSSFVGWLIGHILFMKWVGLILVWIQQNNSIRSNVLIRSNKYKYLVSELRNYMARIFSILLFITCVYSLGRIPSPIFTKKLKETSETEEREEETDVKIETTSETKGTKQEPEGSTEEDPASSLFSEEKEDPDKIDETEEIRVNGKEKTKDEFHFHFFKETYYKNRPVYETFYLDGNQENSKLEILIDKKDKDLFWFEKPLVTLFFDSKSWNRPFRYIKKNQFENAVKKEMSQYFFYTCQSDGKERISFTYPPSLSTFLEMIQRKISPEKTDKLSFSNQWNFFYFNNKQKNQNISNEFINRVKTIFDKRFFPLNRLEKKIRLCNNKTKKEYLPEIYDPLLSGSLRGRIKPFFSPSIINEISKKNCIEMSWINKIHLIFLITIITNYQEFEPKMDTFNIKLFSTEIGYFLNLINEFSGKSTLSFNFQGFSLFSDHNEKKMYSEDRIKIFKFLFDAIIADPHNKRVRKKSIGIKEISKKIPRWSYKLIDDLEQQERENQTNIAANPGIRSRKSKRVVIFTDNKKKIDTYNNIKDATNSDQTNEKTLIRYSQQSDFRRDIIKGSMRAQRRKTAIWELFQANVHSLLFLDKIEKSRFFDLDISELMKILFINWMCKKPEFMISDSTDTEEKPKESEKNEEDKREEEKRKEKTRLDIAEAWDSIIFAQVIRGCVLLTQSIIRKYILLPSVIIVKNIIRMLLFQFPEWAEDLTDWNREIHVKCTYNGVQLSETEFPKNWLTDGIQIKILFPFRLKPWHRPKLNFSHKDRMQKKGQKNNFCFLTVWGMETELPFGFPQKKLSVFEPIFKKLGKKIIKFQKNFLLVIKISKERSKERIKFFLNLSKARKNWVIKKILFLKEIINKLSKSNKNSTLLFRFIKVYELNETKKDLIINNQTIHKNQISPPISLQISPMDWTKDWTNYLLTEKKMKDLTARTSTIINEIEKIRNEKKNRFLTSEINISPTKITYNAKKVKSSKKISQILKRRNNRLLRKFNFFLKMLIEKIYIDILLGIINIPKILHVQLFIESTRKIFNKYIYNNKANSKRIDKTNQNTNRFVSIIKKLLNICVINKNSRIFLDVSSLSQAYVFYKLSQIQVINLYRVRSVLQYQYHGTSPFVKNEIKKDFGAQGLFHSDLKDNNFRNCVMNQWKSWLKNYYQYKYNLSQIKWSRLIPQKWRNRINQRRMVQNKDLNKWNLYEKDQLIDYEKENDFKGDSLPSQKKNFKKHYRYNLLLYKSINSENKKDPYIYGSPLQINNKHEISYNYNTTKNNFLDMFVNIPINNYLNNYLAEEDIINMEKPPNRKYLDWKIIKFCIRKKVDIESWIDTGTKQKKNIKTGTHKYQIIDKIDNKDIFSLMIQQDYEVNSANKKKNLFDWMEMNEEILNQPISNLELWLFPKFVIFCNTYEIKPWVIPIKLLLVNFNDNEKINENKKINRKKNGDFLISIFSNKKKSIELKNRNHEEKEFEDPMDLGSVLSNQEKDIEEDYAESNMKKRIKQKQYKSNTEIELYSFLKKHLGFQLRWDAFLNQKIINNIKVFCLLLRLTNPREIIISSVQRGEISLDILMIQKDFTLTELMKKGILIIEPMRLSIKNKGHFIIYQTVSILLIHKSKQQINQRYRKKNYVIKNKFTEFIERHQSITGNKEKNDYDLLVPENFLSPKRRRELRIQFSFNSQNRNDIHINTKIFNSNNIKNCKPVLYKSKYFDKDKNKLLKLKPKPFLWPIYRLEDLACLNRYWFGTNNASRFSMLRIHIYSHLKIW</sequence>
<dbReference type="PANTHER" id="PTHR33163:SF40">
    <property type="entry name" value="PROTEIN TIC 214"/>
    <property type="match status" value="1"/>
</dbReference>
<feature type="transmembrane region" description="Helical" evidence="4">
    <location>
        <begin position="127"/>
        <end position="147"/>
    </location>
</feature>
<name>A0A8E8PEF6_9ROSI</name>
<dbReference type="GO" id="GO:0015031">
    <property type="term" value="P:protein transport"/>
    <property type="evidence" value="ECO:0007669"/>
    <property type="project" value="UniProtKB-KW"/>
</dbReference>
<feature type="transmembrane region" description="Helical" evidence="4">
    <location>
        <begin position="222"/>
        <end position="240"/>
    </location>
</feature>
<evidence type="ECO:0000256" key="4">
    <source>
        <dbReference type="RuleBase" id="RU364085"/>
    </source>
</evidence>
<keyword evidence="4" id="KW-0813">Transport</keyword>
<protein>
    <recommendedName>
        <fullName evidence="4">Protein TIC 214</fullName>
    </recommendedName>
    <alternativeName>
        <fullName evidence="4">Translocon at the inner envelope membrane of chloroplasts 214</fullName>
    </alternativeName>
</protein>
<geneLocation type="chloroplast" evidence="6"/>
<keyword evidence="4" id="KW-0472">Membrane</keyword>
<dbReference type="EMBL" id="MW836110">
    <property type="protein sequence ID" value="QWE50548.1"/>
    <property type="molecule type" value="Genomic_DNA"/>
</dbReference>
<comment type="subunit">
    <text evidence="4">Part of the Tic complex.</text>
</comment>
<evidence type="ECO:0000256" key="2">
    <source>
        <dbReference type="ARBA" id="ARBA00004478"/>
    </source>
</evidence>
<feature type="region of interest" description="Disordered" evidence="5">
    <location>
        <begin position="789"/>
        <end position="813"/>
    </location>
</feature>
<evidence type="ECO:0000313" key="6">
    <source>
        <dbReference type="EMBL" id="QWE50548.1"/>
    </source>
</evidence>
<comment type="subcellular location">
    <subcellularLocation>
        <location evidence="2">Plastid</location>
        <location evidence="2">Chloroplast inner membrane</location>
        <topology evidence="2">Multi-pass membrane protein</topology>
    </subcellularLocation>
</comment>
<dbReference type="InterPro" id="IPR008896">
    <property type="entry name" value="TIC214"/>
</dbReference>
<feature type="transmembrane region" description="Helical" evidence="4">
    <location>
        <begin position="61"/>
        <end position="81"/>
    </location>
</feature>
<comment type="similarity">
    <text evidence="4">Belongs to the TIC214 family.</text>
</comment>
<gene>
    <name evidence="6" type="primary">ycf1</name>
    <name evidence="4" type="synonym">TIC214</name>
</gene>
<evidence type="ECO:0000256" key="3">
    <source>
        <dbReference type="ARBA" id="ARBA00022780"/>
    </source>
</evidence>
<evidence type="ECO:0000256" key="1">
    <source>
        <dbReference type="ARBA" id="ARBA00002515"/>
    </source>
</evidence>
<organism evidence="6">
    <name type="scientific">Bruguiera cylindrica</name>
    <dbReference type="NCBI Taxonomy" id="106616"/>
    <lineage>
        <taxon>Eukaryota</taxon>
        <taxon>Viridiplantae</taxon>
        <taxon>Streptophyta</taxon>
        <taxon>Embryophyta</taxon>
        <taxon>Tracheophyta</taxon>
        <taxon>Spermatophyta</taxon>
        <taxon>Magnoliopsida</taxon>
        <taxon>eudicotyledons</taxon>
        <taxon>Gunneridae</taxon>
        <taxon>Pentapetalae</taxon>
        <taxon>rosids</taxon>
        <taxon>fabids</taxon>
        <taxon>Malpighiales</taxon>
        <taxon>Rhizophoraceae</taxon>
        <taxon>Bruguiera</taxon>
    </lineage>
</organism>
<keyword evidence="4" id="KW-0653">Protein transport</keyword>
<dbReference type="Pfam" id="PF05758">
    <property type="entry name" value="Ycf1"/>
    <property type="match status" value="1"/>
</dbReference>
<feature type="compositionally biased region" description="Basic and acidic residues" evidence="5">
    <location>
        <begin position="265"/>
        <end position="281"/>
    </location>
</feature>
<proteinExistence type="inferred from homology"/>
<keyword evidence="4 6" id="KW-0150">Chloroplast</keyword>